<dbReference type="OrthoDB" id="9157092at2"/>
<organism evidence="2 3">
    <name type="scientific">Extensimonas vulgaris</name>
    <dbReference type="NCBI Taxonomy" id="1031594"/>
    <lineage>
        <taxon>Bacteria</taxon>
        <taxon>Pseudomonadati</taxon>
        <taxon>Pseudomonadota</taxon>
        <taxon>Betaproteobacteria</taxon>
        <taxon>Burkholderiales</taxon>
        <taxon>Comamonadaceae</taxon>
        <taxon>Extensimonas</taxon>
    </lineage>
</organism>
<keyword evidence="1" id="KW-0812">Transmembrane</keyword>
<dbReference type="AlphaFoldDB" id="A0A369AMJ0"/>
<gene>
    <name evidence="2" type="ORF">DFR45_103270</name>
</gene>
<keyword evidence="3" id="KW-1185">Reference proteome</keyword>
<accession>A0A369AMJ0</accession>
<dbReference type="Proteomes" id="UP000252174">
    <property type="component" value="Unassembled WGS sequence"/>
</dbReference>
<proteinExistence type="predicted"/>
<dbReference type="EMBL" id="QPJU01000003">
    <property type="protein sequence ID" value="RCX10283.1"/>
    <property type="molecule type" value="Genomic_DNA"/>
</dbReference>
<sequence length="177" mass="19247">MSVPSQQTPPAVRYPVGRTRLLGAALLALAAAGWVMLAGWAAQGAGTSPWRLAMAGALCLACNGCAWHFWRRLPQGALHWDGERWCFENRSEGRRIGARSGAAPTEGVPEILLDLQDHLALRWRSVQGHHQWLWLTRASDAARWADLRRAIYARVPHAAAASAGVAENASPDAARFP</sequence>
<evidence type="ECO:0000313" key="3">
    <source>
        <dbReference type="Proteomes" id="UP000252174"/>
    </source>
</evidence>
<feature type="transmembrane region" description="Helical" evidence="1">
    <location>
        <begin position="48"/>
        <end position="70"/>
    </location>
</feature>
<name>A0A369AMJ0_9BURK</name>
<feature type="transmembrane region" description="Helical" evidence="1">
    <location>
        <begin position="21"/>
        <end position="42"/>
    </location>
</feature>
<keyword evidence="1" id="KW-1133">Transmembrane helix</keyword>
<evidence type="ECO:0000313" key="2">
    <source>
        <dbReference type="EMBL" id="RCX10283.1"/>
    </source>
</evidence>
<reference evidence="2 3" key="1">
    <citation type="submission" date="2018-07" db="EMBL/GenBank/DDBJ databases">
        <title>Genomic Encyclopedia of Type Strains, Phase IV (KMG-IV): sequencing the most valuable type-strain genomes for metagenomic binning, comparative biology and taxonomic classification.</title>
        <authorList>
            <person name="Goeker M."/>
        </authorList>
    </citation>
    <scope>NUCLEOTIDE SEQUENCE [LARGE SCALE GENOMIC DNA]</scope>
    <source>
        <strain evidence="2 3">DSM 100911</strain>
    </source>
</reference>
<evidence type="ECO:0008006" key="4">
    <source>
        <dbReference type="Google" id="ProtNLM"/>
    </source>
</evidence>
<protein>
    <recommendedName>
        <fullName evidence="4">Toxin CptA</fullName>
    </recommendedName>
</protein>
<evidence type="ECO:0000256" key="1">
    <source>
        <dbReference type="SAM" id="Phobius"/>
    </source>
</evidence>
<dbReference type="RefSeq" id="WP_114482966.1">
    <property type="nucleotide sequence ID" value="NZ_QPJU01000003.1"/>
</dbReference>
<comment type="caution">
    <text evidence="2">The sequence shown here is derived from an EMBL/GenBank/DDBJ whole genome shotgun (WGS) entry which is preliminary data.</text>
</comment>
<keyword evidence="1" id="KW-0472">Membrane</keyword>